<organism evidence="2 3">
    <name type="scientific">Aldrovandia affinis</name>
    <dbReference type="NCBI Taxonomy" id="143900"/>
    <lineage>
        <taxon>Eukaryota</taxon>
        <taxon>Metazoa</taxon>
        <taxon>Chordata</taxon>
        <taxon>Craniata</taxon>
        <taxon>Vertebrata</taxon>
        <taxon>Euteleostomi</taxon>
        <taxon>Actinopterygii</taxon>
        <taxon>Neopterygii</taxon>
        <taxon>Teleostei</taxon>
        <taxon>Notacanthiformes</taxon>
        <taxon>Halosauridae</taxon>
        <taxon>Aldrovandia</taxon>
    </lineage>
</organism>
<dbReference type="Proteomes" id="UP001221898">
    <property type="component" value="Unassembled WGS sequence"/>
</dbReference>
<keyword evidence="3" id="KW-1185">Reference proteome</keyword>
<name>A0AAD7SFT4_9TELE</name>
<dbReference type="EMBL" id="JAINUG010000075">
    <property type="protein sequence ID" value="KAJ8400641.1"/>
    <property type="molecule type" value="Genomic_DNA"/>
</dbReference>
<evidence type="ECO:0000313" key="3">
    <source>
        <dbReference type="Proteomes" id="UP001221898"/>
    </source>
</evidence>
<proteinExistence type="predicted"/>
<sequence length="163" mass="17708">MMAGVLKSLQVPLLVGQNCPGLDRLYASAVRKMHGTQLRAASTAPPTPVVDSPRPPGYEQPDQEPHQLPAGTVLASLSWLSGPWMMTVLTEMGKDCLYSTVIPGSPEEAARDLLNYSQELMPQQLQQTDVFSVQSGCTTVIQHHIETAPGVKVHIHLYRVPTA</sequence>
<evidence type="ECO:0000256" key="1">
    <source>
        <dbReference type="SAM" id="MobiDB-lite"/>
    </source>
</evidence>
<evidence type="ECO:0000313" key="2">
    <source>
        <dbReference type="EMBL" id="KAJ8400641.1"/>
    </source>
</evidence>
<feature type="compositionally biased region" description="Pro residues" evidence="1">
    <location>
        <begin position="45"/>
        <end position="58"/>
    </location>
</feature>
<comment type="caution">
    <text evidence="2">The sequence shown here is derived from an EMBL/GenBank/DDBJ whole genome shotgun (WGS) entry which is preliminary data.</text>
</comment>
<reference evidence="2" key="1">
    <citation type="journal article" date="2023" name="Science">
        <title>Genome structures resolve the early diversification of teleost fishes.</title>
        <authorList>
            <person name="Parey E."/>
            <person name="Louis A."/>
            <person name="Montfort J."/>
            <person name="Bouchez O."/>
            <person name="Roques C."/>
            <person name="Iampietro C."/>
            <person name="Lluch J."/>
            <person name="Castinel A."/>
            <person name="Donnadieu C."/>
            <person name="Desvignes T."/>
            <person name="Floi Bucao C."/>
            <person name="Jouanno E."/>
            <person name="Wen M."/>
            <person name="Mejri S."/>
            <person name="Dirks R."/>
            <person name="Jansen H."/>
            <person name="Henkel C."/>
            <person name="Chen W.J."/>
            <person name="Zahm M."/>
            <person name="Cabau C."/>
            <person name="Klopp C."/>
            <person name="Thompson A.W."/>
            <person name="Robinson-Rechavi M."/>
            <person name="Braasch I."/>
            <person name="Lecointre G."/>
            <person name="Bobe J."/>
            <person name="Postlethwait J.H."/>
            <person name="Berthelot C."/>
            <person name="Roest Crollius H."/>
            <person name="Guiguen Y."/>
        </authorList>
    </citation>
    <scope>NUCLEOTIDE SEQUENCE</scope>
    <source>
        <strain evidence="2">NC1722</strain>
    </source>
</reference>
<accession>A0AAD7SFT4</accession>
<gene>
    <name evidence="2" type="ORF">AAFF_G00394100</name>
</gene>
<dbReference type="AlphaFoldDB" id="A0AAD7SFT4"/>
<feature type="region of interest" description="Disordered" evidence="1">
    <location>
        <begin position="37"/>
        <end position="66"/>
    </location>
</feature>
<protein>
    <submittedName>
        <fullName evidence="2">Uncharacterized protein</fullName>
    </submittedName>
</protein>